<dbReference type="Pfam" id="PF07883">
    <property type="entry name" value="Cupin_2"/>
    <property type="match status" value="1"/>
</dbReference>
<evidence type="ECO:0000313" key="3">
    <source>
        <dbReference type="EMBL" id="SHG43316.1"/>
    </source>
</evidence>
<dbReference type="CDD" id="cd02233">
    <property type="entry name" value="cupin_HNL-like"/>
    <property type="match status" value="1"/>
</dbReference>
<organism evidence="3 4">
    <name type="scientific">Chryseolinea serpens</name>
    <dbReference type="NCBI Taxonomy" id="947013"/>
    <lineage>
        <taxon>Bacteria</taxon>
        <taxon>Pseudomonadati</taxon>
        <taxon>Bacteroidota</taxon>
        <taxon>Cytophagia</taxon>
        <taxon>Cytophagales</taxon>
        <taxon>Fulvivirgaceae</taxon>
        <taxon>Chryseolinea</taxon>
    </lineage>
</organism>
<dbReference type="InterPro" id="IPR013096">
    <property type="entry name" value="Cupin_2"/>
</dbReference>
<dbReference type="PANTHER" id="PTHR43698">
    <property type="entry name" value="RIBD C-TERMINAL DOMAIN CONTAINING PROTEIN"/>
    <property type="match status" value="1"/>
</dbReference>
<dbReference type="InterPro" id="IPR047263">
    <property type="entry name" value="HNL-like_cupin"/>
</dbReference>
<dbReference type="EMBL" id="FQWQ01000001">
    <property type="protein sequence ID" value="SHG43316.1"/>
    <property type="molecule type" value="Genomic_DNA"/>
</dbReference>
<feature type="domain" description="Carboxymuconolactone decarboxylase-like" evidence="1">
    <location>
        <begin position="152"/>
        <end position="234"/>
    </location>
</feature>
<dbReference type="InterPro" id="IPR029032">
    <property type="entry name" value="AhpD-like"/>
</dbReference>
<accession>A0A1M5JRY0</accession>
<dbReference type="SUPFAM" id="SSF51182">
    <property type="entry name" value="RmlC-like cupins"/>
    <property type="match status" value="1"/>
</dbReference>
<reference evidence="3 4" key="1">
    <citation type="submission" date="2016-11" db="EMBL/GenBank/DDBJ databases">
        <authorList>
            <person name="Jaros S."/>
            <person name="Januszkiewicz K."/>
            <person name="Wedrychowicz H."/>
        </authorList>
    </citation>
    <scope>NUCLEOTIDE SEQUENCE [LARGE SCALE GENOMIC DNA]</scope>
    <source>
        <strain evidence="3 4">DSM 24574</strain>
    </source>
</reference>
<dbReference type="AlphaFoldDB" id="A0A1M5JRY0"/>
<dbReference type="PANTHER" id="PTHR43698:SF1">
    <property type="entry name" value="BLL4564 PROTEIN"/>
    <property type="match status" value="1"/>
</dbReference>
<dbReference type="Gene3D" id="2.60.120.10">
    <property type="entry name" value="Jelly Rolls"/>
    <property type="match status" value="1"/>
</dbReference>
<evidence type="ECO:0000259" key="2">
    <source>
        <dbReference type="Pfam" id="PF07883"/>
    </source>
</evidence>
<evidence type="ECO:0000313" key="4">
    <source>
        <dbReference type="Proteomes" id="UP000184212"/>
    </source>
</evidence>
<gene>
    <name evidence="3" type="ORF">SAMN04488109_0254</name>
</gene>
<dbReference type="InterPro" id="IPR003779">
    <property type="entry name" value="CMD-like"/>
</dbReference>
<name>A0A1M5JRY0_9BACT</name>
<dbReference type="Pfam" id="PF02627">
    <property type="entry name" value="CMD"/>
    <property type="match status" value="2"/>
</dbReference>
<dbReference type="InterPro" id="IPR011051">
    <property type="entry name" value="RmlC_Cupin_sf"/>
</dbReference>
<dbReference type="OrthoDB" id="9812754at2"/>
<protein>
    <submittedName>
        <fullName evidence="3">Cupin domain protein</fullName>
    </submittedName>
</protein>
<keyword evidence="4" id="KW-1185">Reference proteome</keyword>
<evidence type="ECO:0000259" key="1">
    <source>
        <dbReference type="Pfam" id="PF02627"/>
    </source>
</evidence>
<proteinExistence type="predicted"/>
<dbReference type="Gene3D" id="1.20.1290.10">
    <property type="entry name" value="AhpD-like"/>
    <property type="match status" value="1"/>
</dbReference>
<dbReference type="RefSeq" id="WP_084137833.1">
    <property type="nucleotide sequence ID" value="NZ_FQWQ01000001.1"/>
</dbReference>
<dbReference type="SUPFAM" id="SSF69118">
    <property type="entry name" value="AhpD-like"/>
    <property type="match status" value="1"/>
</dbReference>
<dbReference type="STRING" id="947013.SAMN04488109_0254"/>
<sequence length="385" mass="42343">MRSAAITKIYLTIVFLWAPFLLSAQTSKPGDQPLTPRQQAIVMTAAFTANGDLDRLKSALHSALDAKLTINETKEVIVHVYAYAGFPRSIRGLQTLMAVLEERKASGIKDDVGKEVTPIPKGGDKYETGKKTLEKLTGRPQGELTGYNAFSPEIDRFLKEHLFADIFSRDLLTYAERELATVAALISIGGVEPMLSSHMRVAIRQGISENQLIEIISLLGESVGKTEIETARKVFGEISTTKLPPAAADTKDRELIFPKGQTGVNPNMTGTVWVYNLVRQDSVMTNSVGNVTFEPGARTHWHSHYAGQILLVTDGVGYHQLKGKPIEIIQKGDVIKCPPNVVHWHGASPTQSMTHVAITQNTETGRVVWLEKVTDEEYNAANKKQ</sequence>
<dbReference type="InterPro" id="IPR014710">
    <property type="entry name" value="RmlC-like_jellyroll"/>
</dbReference>
<feature type="domain" description="Cupin type-2" evidence="2">
    <location>
        <begin position="291"/>
        <end position="347"/>
    </location>
</feature>
<dbReference type="Proteomes" id="UP000184212">
    <property type="component" value="Unassembled WGS sequence"/>
</dbReference>
<feature type="domain" description="Carboxymuconolactone decarboxylase-like" evidence="1">
    <location>
        <begin position="31"/>
        <end position="92"/>
    </location>
</feature>
<dbReference type="GO" id="GO:0051920">
    <property type="term" value="F:peroxiredoxin activity"/>
    <property type="evidence" value="ECO:0007669"/>
    <property type="project" value="InterPro"/>
</dbReference>